<keyword evidence="4 6" id="KW-0133">Cell shape</keyword>
<evidence type="ECO:0000256" key="1">
    <source>
        <dbReference type="ARBA" id="ARBA00022490"/>
    </source>
</evidence>
<feature type="binding site" evidence="6">
    <location>
        <begin position="208"/>
        <end position="211"/>
    </location>
    <ligand>
        <name>ATP</name>
        <dbReference type="ChEBI" id="CHEBI:30616"/>
    </ligand>
</feature>
<dbReference type="PANTHER" id="PTHR42749">
    <property type="entry name" value="CELL SHAPE-DETERMINING PROTEIN MREB"/>
    <property type="match status" value="1"/>
</dbReference>
<name>A0ABV5A8N0_9BACL</name>
<dbReference type="InterPro" id="IPR056546">
    <property type="entry name" value="MreB_MamK-like"/>
</dbReference>
<dbReference type="CDD" id="cd10225">
    <property type="entry name" value="ASKHA_NBD_MreB-like"/>
    <property type="match status" value="1"/>
</dbReference>
<protein>
    <recommendedName>
        <fullName evidence="6">Cell shape-determining protein MreB</fullName>
    </recommendedName>
</protein>
<dbReference type="EMBL" id="JBDXSU010000001">
    <property type="protein sequence ID" value="MFB5188682.1"/>
    <property type="molecule type" value="Genomic_DNA"/>
</dbReference>
<accession>A0ABV5A8N0</accession>
<evidence type="ECO:0000256" key="5">
    <source>
        <dbReference type="ARBA" id="ARBA00023458"/>
    </source>
</evidence>
<evidence type="ECO:0000256" key="2">
    <source>
        <dbReference type="ARBA" id="ARBA00022741"/>
    </source>
</evidence>
<dbReference type="InterPro" id="IPR043129">
    <property type="entry name" value="ATPase_NBD"/>
</dbReference>
<dbReference type="PANTHER" id="PTHR42749:SF1">
    <property type="entry name" value="CELL SHAPE-DETERMINING PROTEIN MREB"/>
    <property type="match status" value="1"/>
</dbReference>
<comment type="caution">
    <text evidence="7">The sequence shown here is derived from an EMBL/GenBank/DDBJ whole genome shotgun (WGS) entry which is preliminary data.</text>
</comment>
<evidence type="ECO:0000256" key="6">
    <source>
        <dbReference type="HAMAP-Rule" id="MF_02207"/>
    </source>
</evidence>
<evidence type="ECO:0000313" key="8">
    <source>
        <dbReference type="Proteomes" id="UP001579974"/>
    </source>
</evidence>
<comment type="function">
    <text evidence="6">Forms membrane-associated dynamic filaments that are essential for cell shape determination. Acts by regulating cell wall synthesis and cell elongation, and thus cell shape. A feedback loop between cell geometry and MreB localization may maintain elongated cell shape by targeting cell wall growth to regions of negative cell wall curvature.</text>
</comment>
<gene>
    <name evidence="6" type="primary">mreB</name>
    <name evidence="7" type="ORF">KKP3000_001115</name>
</gene>
<dbReference type="HAMAP" id="MF_02207">
    <property type="entry name" value="MreB"/>
    <property type="match status" value="1"/>
</dbReference>
<comment type="subcellular location">
    <subcellularLocation>
        <location evidence="6">Cytoplasm</location>
    </subcellularLocation>
    <text evidence="6">Membrane-associated.</text>
</comment>
<dbReference type="SUPFAM" id="SSF53067">
    <property type="entry name" value="Actin-like ATPase domain"/>
    <property type="match status" value="2"/>
</dbReference>
<reference evidence="7 8" key="1">
    <citation type="journal article" date="2024" name="Int. J. Mol. Sci.">
        <title>Exploration of Alicyclobacillus spp. Genome in Search of Antibiotic Resistance.</title>
        <authorList>
            <person name="Bucka-Kolendo J."/>
            <person name="Kiousi D.E."/>
            <person name="Dekowska A."/>
            <person name="Mikolajczuk-Szczyrba A."/>
            <person name="Karadedos D.M."/>
            <person name="Michael P."/>
            <person name="Galanis A."/>
            <person name="Sokolowska B."/>
        </authorList>
    </citation>
    <scope>NUCLEOTIDE SEQUENCE [LARGE SCALE GENOMIC DNA]</scope>
    <source>
        <strain evidence="7 8">KKP 3000</strain>
    </source>
</reference>
<keyword evidence="2 6" id="KW-0547">Nucleotide-binding</keyword>
<dbReference type="Pfam" id="PF06723">
    <property type="entry name" value="MreB_Mbl"/>
    <property type="match status" value="1"/>
</dbReference>
<evidence type="ECO:0000313" key="7">
    <source>
        <dbReference type="EMBL" id="MFB5188682.1"/>
    </source>
</evidence>
<evidence type="ECO:0000256" key="4">
    <source>
        <dbReference type="ARBA" id="ARBA00022960"/>
    </source>
</evidence>
<evidence type="ECO:0000256" key="3">
    <source>
        <dbReference type="ARBA" id="ARBA00022840"/>
    </source>
</evidence>
<dbReference type="NCBIfam" id="TIGR00904">
    <property type="entry name" value="mreB"/>
    <property type="match status" value="1"/>
</dbReference>
<keyword evidence="1 6" id="KW-0963">Cytoplasm</keyword>
<dbReference type="PRINTS" id="PR01652">
    <property type="entry name" value="SHAPEPROTEIN"/>
</dbReference>
<dbReference type="InterPro" id="IPR004753">
    <property type="entry name" value="MreB"/>
</dbReference>
<proteinExistence type="inferred from homology"/>
<comment type="subunit">
    <text evidence="6">Forms polymers.</text>
</comment>
<dbReference type="NCBIfam" id="NF010539">
    <property type="entry name" value="PRK13927.1"/>
    <property type="match status" value="1"/>
</dbReference>
<keyword evidence="8" id="KW-1185">Reference proteome</keyword>
<dbReference type="RefSeq" id="WP_275475525.1">
    <property type="nucleotide sequence ID" value="NZ_CP162940.1"/>
</dbReference>
<feature type="binding site" evidence="6">
    <location>
        <begin position="160"/>
        <end position="162"/>
    </location>
    <ligand>
        <name>ATP</name>
        <dbReference type="ChEBI" id="CHEBI:30616"/>
    </ligand>
</feature>
<dbReference type="Gene3D" id="3.30.420.40">
    <property type="match status" value="3"/>
</dbReference>
<comment type="caution">
    <text evidence="6">Lacks conserved residue(s) required for the propagation of feature annotation.</text>
</comment>
<comment type="similarity">
    <text evidence="5 6">Belongs to the FtsA/MreB family.</text>
</comment>
<sequence length="342" mass="36429">MFARRDVAVDLGTTNTLVYVRGQGIVLREPSVMAIQQGTGAICAVGAVAKQMIGRTPRDIVVVRPIRDGAIADLQTTSKMIKHFLEKALKVSQLKRLVKPRVIISVPSGITAVEKRAVENAILQVGAKHARTIKEPMAAAIGASLPIGDATGSMVVDIGGGTTETAVISLGRIVTTRSVRSGGDAIDARIVQYMKKVHNLAIGEPTAETLKLSIGAIEADVNQEYLNVRGRDLVTGLPKTLSVSSSEIIYTLHEAIDSIVELVRTTLERIPPELSADIIERGIVLSGGGTLLRNLDDVLSAKTGIPVSIVENPLDCVAIGTGKVLEDYDSSSRWDHKLQPRA</sequence>
<keyword evidence="3 6" id="KW-0067">ATP-binding</keyword>
<dbReference type="Proteomes" id="UP001579974">
    <property type="component" value="Unassembled WGS sequence"/>
</dbReference>
<organism evidence="7 8">
    <name type="scientific">Alicyclobacillus fastidiosus</name>
    <dbReference type="NCBI Taxonomy" id="392011"/>
    <lineage>
        <taxon>Bacteria</taxon>
        <taxon>Bacillati</taxon>
        <taxon>Bacillota</taxon>
        <taxon>Bacilli</taxon>
        <taxon>Bacillales</taxon>
        <taxon>Alicyclobacillaceae</taxon>
        <taxon>Alicyclobacillus</taxon>
    </lineage>
</organism>